<gene>
    <name evidence="1" type="ORF">LOK49_LG14G00172</name>
</gene>
<reference evidence="1 2" key="1">
    <citation type="journal article" date="2022" name="Plant J.">
        <title>Chromosome-level genome of Camellia lanceoleosa provides a valuable resource for understanding genome evolution and self-incompatibility.</title>
        <authorList>
            <person name="Gong W."/>
            <person name="Xiao S."/>
            <person name="Wang L."/>
            <person name="Liao Z."/>
            <person name="Chang Y."/>
            <person name="Mo W."/>
            <person name="Hu G."/>
            <person name="Li W."/>
            <person name="Zhao G."/>
            <person name="Zhu H."/>
            <person name="Hu X."/>
            <person name="Ji K."/>
            <person name="Xiang X."/>
            <person name="Song Q."/>
            <person name="Yuan D."/>
            <person name="Jin S."/>
            <person name="Zhang L."/>
        </authorList>
    </citation>
    <scope>NUCLEOTIDE SEQUENCE [LARGE SCALE GENOMIC DNA]</scope>
    <source>
        <strain evidence="1">SQ_2022a</strain>
    </source>
</reference>
<dbReference type="Proteomes" id="UP001060215">
    <property type="component" value="Chromosome 15"/>
</dbReference>
<protein>
    <submittedName>
        <fullName evidence="1">Uncharacterized protein</fullName>
    </submittedName>
</protein>
<accession>A0ACC0FDS6</accession>
<name>A0ACC0FDS6_9ERIC</name>
<evidence type="ECO:0000313" key="2">
    <source>
        <dbReference type="Proteomes" id="UP001060215"/>
    </source>
</evidence>
<proteinExistence type="predicted"/>
<dbReference type="EMBL" id="CM045772">
    <property type="protein sequence ID" value="KAI7986892.1"/>
    <property type="molecule type" value="Genomic_DNA"/>
</dbReference>
<organism evidence="1 2">
    <name type="scientific">Camellia lanceoleosa</name>
    <dbReference type="NCBI Taxonomy" id="1840588"/>
    <lineage>
        <taxon>Eukaryota</taxon>
        <taxon>Viridiplantae</taxon>
        <taxon>Streptophyta</taxon>
        <taxon>Embryophyta</taxon>
        <taxon>Tracheophyta</taxon>
        <taxon>Spermatophyta</taxon>
        <taxon>Magnoliopsida</taxon>
        <taxon>eudicotyledons</taxon>
        <taxon>Gunneridae</taxon>
        <taxon>Pentapetalae</taxon>
        <taxon>asterids</taxon>
        <taxon>Ericales</taxon>
        <taxon>Theaceae</taxon>
        <taxon>Camellia</taxon>
    </lineage>
</organism>
<sequence>MLLPKPKQKAPKKVLESAAPKAISINPIVFIYIYISNRISIYIHIHNPKWNSKPHNGSMEDFILSLNNFVIYFHTFSFDVCIQF</sequence>
<evidence type="ECO:0000313" key="1">
    <source>
        <dbReference type="EMBL" id="KAI7986892.1"/>
    </source>
</evidence>
<comment type="caution">
    <text evidence="1">The sequence shown here is derived from an EMBL/GenBank/DDBJ whole genome shotgun (WGS) entry which is preliminary data.</text>
</comment>
<keyword evidence="2" id="KW-1185">Reference proteome</keyword>